<organism evidence="2 3">
    <name type="scientific">Wickerhamomyces pijperi</name>
    <name type="common">Yeast</name>
    <name type="synonym">Pichia pijperi</name>
    <dbReference type="NCBI Taxonomy" id="599730"/>
    <lineage>
        <taxon>Eukaryota</taxon>
        <taxon>Fungi</taxon>
        <taxon>Dikarya</taxon>
        <taxon>Ascomycota</taxon>
        <taxon>Saccharomycotina</taxon>
        <taxon>Saccharomycetes</taxon>
        <taxon>Phaffomycetales</taxon>
        <taxon>Wickerhamomycetaceae</taxon>
        <taxon>Wickerhamomyces</taxon>
    </lineage>
</organism>
<keyword evidence="3" id="KW-1185">Reference proteome</keyword>
<evidence type="ECO:0000256" key="1">
    <source>
        <dbReference type="SAM" id="MobiDB-lite"/>
    </source>
</evidence>
<accession>A0A9P8Q6Z6</accession>
<gene>
    <name evidence="2" type="ORF">WICPIJ_005059</name>
</gene>
<comment type="caution">
    <text evidence="2">The sequence shown here is derived from an EMBL/GenBank/DDBJ whole genome shotgun (WGS) entry which is preliminary data.</text>
</comment>
<reference evidence="2" key="1">
    <citation type="journal article" date="2021" name="Open Biol.">
        <title>Shared evolutionary footprints suggest mitochondrial oxidative damage underlies multiple complex I losses in fungi.</title>
        <authorList>
            <person name="Schikora-Tamarit M.A."/>
            <person name="Marcet-Houben M."/>
            <person name="Nosek J."/>
            <person name="Gabaldon T."/>
        </authorList>
    </citation>
    <scope>NUCLEOTIDE SEQUENCE</scope>
    <source>
        <strain evidence="2">CBS2887</strain>
    </source>
</reference>
<feature type="compositionally biased region" description="Polar residues" evidence="1">
    <location>
        <begin position="20"/>
        <end position="43"/>
    </location>
</feature>
<dbReference type="AlphaFoldDB" id="A0A9P8Q6Z6"/>
<sequence>MNQYLNRSYAGGSDTNSIFSDNLNHPSNSTSMSSVSILDQASSHGHGLKNRPSYLSLNTTHSTFSLPPKLNLSQISLHSNSSSLQTISPTSVTSVTAPTVSEMSPIKTLNELLLKSNLTVKLHLQDHIEKEWIPLSMSRMNIFAVLSNEDFFRFDINLSNPTTTQLKKIDTIVNKKGLSKVGKTGLQFEIVNDVGELKKYLIEFRNSIECQDIYTMLSC</sequence>
<dbReference type="EMBL" id="JAEUBG010002836">
    <property type="protein sequence ID" value="KAH3683984.1"/>
    <property type="molecule type" value="Genomic_DNA"/>
</dbReference>
<proteinExistence type="predicted"/>
<reference evidence="2" key="2">
    <citation type="submission" date="2021-01" db="EMBL/GenBank/DDBJ databases">
        <authorList>
            <person name="Schikora-Tamarit M.A."/>
        </authorList>
    </citation>
    <scope>NUCLEOTIDE SEQUENCE</scope>
    <source>
        <strain evidence="2">CBS2887</strain>
    </source>
</reference>
<evidence type="ECO:0000313" key="2">
    <source>
        <dbReference type="EMBL" id="KAH3683984.1"/>
    </source>
</evidence>
<name>A0A9P8Q6Z6_WICPI</name>
<protein>
    <submittedName>
        <fullName evidence="2">Uncharacterized protein</fullName>
    </submittedName>
</protein>
<feature type="region of interest" description="Disordered" evidence="1">
    <location>
        <begin position="20"/>
        <end position="44"/>
    </location>
</feature>
<evidence type="ECO:0000313" key="3">
    <source>
        <dbReference type="Proteomes" id="UP000774326"/>
    </source>
</evidence>
<dbReference type="Proteomes" id="UP000774326">
    <property type="component" value="Unassembled WGS sequence"/>
</dbReference>
<dbReference type="OrthoDB" id="4035999at2759"/>